<dbReference type="EMBL" id="QNRK01000011">
    <property type="protein sequence ID" value="RBP13854.1"/>
    <property type="molecule type" value="Genomic_DNA"/>
</dbReference>
<dbReference type="AlphaFoldDB" id="A0A366FGQ6"/>
<feature type="transmembrane region" description="Helical" evidence="8">
    <location>
        <begin position="143"/>
        <end position="159"/>
    </location>
</feature>
<keyword evidence="7 8" id="KW-0472">Membrane</keyword>
<dbReference type="Proteomes" id="UP000253529">
    <property type="component" value="Unassembled WGS sequence"/>
</dbReference>
<comment type="caution">
    <text evidence="10">The sequence shown here is derived from an EMBL/GenBank/DDBJ whole genome shotgun (WGS) entry which is preliminary data.</text>
</comment>
<feature type="transmembrane region" description="Helical" evidence="8">
    <location>
        <begin position="21"/>
        <end position="40"/>
    </location>
</feature>
<feature type="transmembrane region" description="Helical" evidence="8">
    <location>
        <begin position="208"/>
        <end position="229"/>
    </location>
</feature>
<keyword evidence="6 8" id="KW-1133">Transmembrane helix</keyword>
<proteinExistence type="predicted"/>
<dbReference type="GO" id="GO:0016763">
    <property type="term" value="F:pentosyltransferase activity"/>
    <property type="evidence" value="ECO:0007669"/>
    <property type="project" value="TreeGrafter"/>
</dbReference>
<accession>A0A366FGQ6</accession>
<dbReference type="Pfam" id="PF13231">
    <property type="entry name" value="PMT_2"/>
    <property type="match status" value="1"/>
</dbReference>
<dbReference type="GO" id="GO:0005886">
    <property type="term" value="C:plasma membrane"/>
    <property type="evidence" value="ECO:0007669"/>
    <property type="project" value="UniProtKB-SubCell"/>
</dbReference>
<organism evidence="10 11">
    <name type="scientific">Roseiarcus fermentans</name>
    <dbReference type="NCBI Taxonomy" id="1473586"/>
    <lineage>
        <taxon>Bacteria</taxon>
        <taxon>Pseudomonadati</taxon>
        <taxon>Pseudomonadota</taxon>
        <taxon>Alphaproteobacteria</taxon>
        <taxon>Hyphomicrobiales</taxon>
        <taxon>Roseiarcaceae</taxon>
        <taxon>Roseiarcus</taxon>
    </lineage>
</organism>
<dbReference type="RefSeq" id="WP_170153179.1">
    <property type="nucleotide sequence ID" value="NZ_QNRK01000011.1"/>
</dbReference>
<reference evidence="10 11" key="1">
    <citation type="submission" date="2018-06" db="EMBL/GenBank/DDBJ databases">
        <title>Genomic Encyclopedia of Type Strains, Phase IV (KMG-IV): sequencing the most valuable type-strain genomes for metagenomic binning, comparative biology and taxonomic classification.</title>
        <authorList>
            <person name="Goeker M."/>
        </authorList>
    </citation>
    <scope>NUCLEOTIDE SEQUENCE [LARGE SCALE GENOMIC DNA]</scope>
    <source>
        <strain evidence="10 11">DSM 24875</strain>
    </source>
</reference>
<feature type="domain" description="Glycosyltransferase RgtA/B/C/D-like" evidence="9">
    <location>
        <begin position="65"/>
        <end position="226"/>
    </location>
</feature>
<dbReference type="PANTHER" id="PTHR33908:SF11">
    <property type="entry name" value="MEMBRANE PROTEIN"/>
    <property type="match status" value="1"/>
</dbReference>
<evidence type="ECO:0000256" key="3">
    <source>
        <dbReference type="ARBA" id="ARBA00022676"/>
    </source>
</evidence>
<evidence type="ECO:0000256" key="8">
    <source>
        <dbReference type="SAM" id="Phobius"/>
    </source>
</evidence>
<feature type="transmembrane region" description="Helical" evidence="8">
    <location>
        <begin position="165"/>
        <end position="196"/>
    </location>
</feature>
<comment type="subcellular location">
    <subcellularLocation>
        <location evidence="1">Cell membrane</location>
        <topology evidence="1">Multi-pass membrane protein</topology>
    </subcellularLocation>
</comment>
<keyword evidence="11" id="KW-1185">Reference proteome</keyword>
<keyword evidence="3 10" id="KW-0328">Glycosyltransferase</keyword>
<dbReference type="GO" id="GO:0009103">
    <property type="term" value="P:lipopolysaccharide biosynthetic process"/>
    <property type="evidence" value="ECO:0007669"/>
    <property type="project" value="UniProtKB-ARBA"/>
</dbReference>
<evidence type="ECO:0000256" key="4">
    <source>
        <dbReference type="ARBA" id="ARBA00022679"/>
    </source>
</evidence>
<keyword evidence="5 8" id="KW-0812">Transmembrane</keyword>
<evidence type="ECO:0000256" key="1">
    <source>
        <dbReference type="ARBA" id="ARBA00004651"/>
    </source>
</evidence>
<keyword evidence="4 10" id="KW-0808">Transferase</keyword>
<protein>
    <submittedName>
        <fullName evidence="10">Dolichyl-phosphate-mannose-protein mannosyltransferase</fullName>
    </submittedName>
</protein>
<evidence type="ECO:0000256" key="6">
    <source>
        <dbReference type="ARBA" id="ARBA00022989"/>
    </source>
</evidence>
<dbReference type="PANTHER" id="PTHR33908">
    <property type="entry name" value="MANNOSYLTRANSFERASE YKCB-RELATED"/>
    <property type="match status" value="1"/>
</dbReference>
<feature type="transmembrane region" description="Helical" evidence="8">
    <location>
        <begin position="117"/>
        <end position="136"/>
    </location>
</feature>
<evidence type="ECO:0000256" key="2">
    <source>
        <dbReference type="ARBA" id="ARBA00022475"/>
    </source>
</evidence>
<feature type="transmembrane region" description="Helical" evidence="8">
    <location>
        <begin position="349"/>
        <end position="369"/>
    </location>
</feature>
<evidence type="ECO:0000256" key="7">
    <source>
        <dbReference type="ARBA" id="ARBA00023136"/>
    </source>
</evidence>
<gene>
    <name evidence="10" type="ORF">DFR50_111116</name>
</gene>
<dbReference type="InterPro" id="IPR038731">
    <property type="entry name" value="RgtA/B/C-like"/>
</dbReference>
<evidence type="ECO:0000256" key="5">
    <source>
        <dbReference type="ARBA" id="ARBA00022692"/>
    </source>
</evidence>
<evidence type="ECO:0000259" key="9">
    <source>
        <dbReference type="Pfam" id="PF13231"/>
    </source>
</evidence>
<dbReference type="InterPro" id="IPR050297">
    <property type="entry name" value="LipidA_mod_glycosyltrf_83"/>
</dbReference>
<sequence length="523" mass="55734">MTEASIVAGARPRIDRRPGRLVACAAGGALLLLALQTLAASRLELSFDEAYYTLWSRDLAFGYLDHPPMVAVLIRASTALFGDSDLGIRALSLALVGALPGLVALIAWRLFGSLDTAALAVLMWIAAPLVIAGAVFVTPDAPLVLFWMLGLAALVELWRTGRARWIIAMGLALGLMLMSKFTAAFFAAGAALAVVATPSLRRWLRSPLPWLALALAAAVFSPFVAWNAAHGWATFLKQGGRAAAAGFTPFYLVEFALSQILLINPLVFAALAAAIAGVSWRKSVAPGSPEEARRLLVATIAPAAVYFLVHAAHDRVQGNWLAPLFPACAILAGEWVARARRAAGAAGRVARAALWAAPLALAVMLAGFVQALTGVLPLGAADPTARLEGFRELARDVDARARAEGAPYVLTQGYALASLLTVYGDPGLAVVQPEQRIRWIFAPSPPESLFDRRGLAIAEAGRRYDLVLGMRFRSVEPAGTIERRRAGRVLQAYELFRVAEPYAPVLDPPCPSAEVDLARTCRR</sequence>
<keyword evidence="2" id="KW-1003">Cell membrane</keyword>
<evidence type="ECO:0000313" key="11">
    <source>
        <dbReference type="Proteomes" id="UP000253529"/>
    </source>
</evidence>
<feature type="transmembrane region" description="Helical" evidence="8">
    <location>
        <begin position="318"/>
        <end position="337"/>
    </location>
</feature>
<feature type="transmembrane region" description="Helical" evidence="8">
    <location>
        <begin position="256"/>
        <end position="280"/>
    </location>
</feature>
<feature type="transmembrane region" description="Helical" evidence="8">
    <location>
        <begin position="93"/>
        <end position="111"/>
    </location>
</feature>
<evidence type="ECO:0000313" key="10">
    <source>
        <dbReference type="EMBL" id="RBP13854.1"/>
    </source>
</evidence>
<name>A0A366FGQ6_9HYPH</name>